<dbReference type="OrthoDB" id="5419666at2759"/>
<dbReference type="RefSeq" id="XP_022485203.1">
    <property type="nucleotide sequence ID" value="XM_022635023.1"/>
</dbReference>
<evidence type="ECO:0000256" key="1">
    <source>
        <dbReference type="SAM" id="MobiDB-lite"/>
    </source>
</evidence>
<comment type="caution">
    <text evidence="2">The sequence shown here is derived from an EMBL/GenBank/DDBJ whole genome shotgun (WGS) entry which is preliminary data.</text>
</comment>
<feature type="region of interest" description="Disordered" evidence="1">
    <location>
        <begin position="1"/>
        <end position="37"/>
    </location>
</feature>
<feature type="compositionally biased region" description="Low complexity" evidence="1">
    <location>
        <begin position="117"/>
        <end position="133"/>
    </location>
</feature>
<accession>A0A1F5L979</accession>
<dbReference type="GeneID" id="34579757"/>
<proteinExistence type="predicted"/>
<sequence>MSNLTRAFTRRNKRPEVSAPMPYRGEGHVRLNSGTIKRGNISGPVQLLSTTNMLAYNAPDLHSAVSTSSSSSLRSDSDAVSPQSYASSMTSPDVSPYESSPVEANPMASYFPKRSATVTSHPRSSTSSSQSNTDAPMIPKRALSHTKRSHQELARKRSVSRMSPPPLNAPRSTPAIRASQDFFQPEPHPFSKELEQVNEVAEEFGGLNLLDDEERILYEKGLKKFSVEDYLVEIEDLYGSIFEDTHGSMHTTSWF</sequence>
<name>A0A1F5L979_PENAI</name>
<keyword evidence="3" id="KW-1185">Reference proteome</keyword>
<gene>
    <name evidence="2" type="ORF">PENARI_c020G06552</name>
</gene>
<evidence type="ECO:0000313" key="3">
    <source>
        <dbReference type="Proteomes" id="UP000177622"/>
    </source>
</evidence>
<dbReference type="Proteomes" id="UP000177622">
    <property type="component" value="Unassembled WGS sequence"/>
</dbReference>
<feature type="compositionally biased region" description="Low complexity" evidence="1">
    <location>
        <begin position="63"/>
        <end position="81"/>
    </location>
</feature>
<feature type="region of interest" description="Disordered" evidence="1">
    <location>
        <begin position="63"/>
        <end position="172"/>
    </location>
</feature>
<evidence type="ECO:0000313" key="2">
    <source>
        <dbReference type="EMBL" id="OGE49752.1"/>
    </source>
</evidence>
<dbReference type="EMBL" id="LXJU01000020">
    <property type="protein sequence ID" value="OGE49752.1"/>
    <property type="molecule type" value="Genomic_DNA"/>
</dbReference>
<feature type="compositionally biased region" description="Polar residues" evidence="1">
    <location>
        <begin position="82"/>
        <end position="93"/>
    </location>
</feature>
<protein>
    <submittedName>
        <fullName evidence="2">Uncharacterized protein</fullName>
    </submittedName>
</protein>
<organism evidence="2 3">
    <name type="scientific">Penicillium arizonense</name>
    <dbReference type="NCBI Taxonomy" id="1835702"/>
    <lineage>
        <taxon>Eukaryota</taxon>
        <taxon>Fungi</taxon>
        <taxon>Dikarya</taxon>
        <taxon>Ascomycota</taxon>
        <taxon>Pezizomycotina</taxon>
        <taxon>Eurotiomycetes</taxon>
        <taxon>Eurotiomycetidae</taxon>
        <taxon>Eurotiales</taxon>
        <taxon>Aspergillaceae</taxon>
        <taxon>Penicillium</taxon>
    </lineage>
</organism>
<reference evidence="2 3" key="1">
    <citation type="journal article" date="2016" name="Sci. Rep.">
        <title>Penicillium arizonense, a new, genome sequenced fungal species, reveals a high chemical diversity in secreted metabolites.</title>
        <authorList>
            <person name="Grijseels S."/>
            <person name="Nielsen J.C."/>
            <person name="Randelovic M."/>
            <person name="Nielsen J."/>
            <person name="Nielsen K.F."/>
            <person name="Workman M."/>
            <person name="Frisvad J.C."/>
        </authorList>
    </citation>
    <scope>NUCLEOTIDE SEQUENCE [LARGE SCALE GENOMIC DNA]</scope>
    <source>
        <strain evidence="2 3">CBS 141311</strain>
    </source>
</reference>
<dbReference type="AlphaFoldDB" id="A0A1F5L979"/>